<evidence type="ECO:0000256" key="1">
    <source>
        <dbReference type="ARBA" id="ARBA00004651"/>
    </source>
</evidence>
<feature type="transmembrane region" description="Helical" evidence="6">
    <location>
        <begin position="183"/>
        <end position="208"/>
    </location>
</feature>
<feature type="transmembrane region" description="Helical" evidence="6">
    <location>
        <begin position="284"/>
        <end position="310"/>
    </location>
</feature>
<keyword evidence="5 6" id="KW-0472">Membrane</keyword>
<dbReference type="PANTHER" id="PTHR34820:SF4">
    <property type="entry name" value="INNER MEMBRANE PROTEIN YEBZ"/>
    <property type="match status" value="1"/>
</dbReference>
<dbReference type="InterPro" id="IPR008457">
    <property type="entry name" value="Cu-R_CopD_dom"/>
</dbReference>
<evidence type="ECO:0000256" key="5">
    <source>
        <dbReference type="ARBA" id="ARBA00023136"/>
    </source>
</evidence>
<comment type="subcellular location">
    <subcellularLocation>
        <location evidence="1">Cell membrane</location>
        <topology evidence="1">Multi-pass membrane protein</topology>
    </subcellularLocation>
</comment>
<evidence type="ECO:0000256" key="4">
    <source>
        <dbReference type="ARBA" id="ARBA00022989"/>
    </source>
</evidence>
<dbReference type="STRING" id="549386.SAMN02927923_03388"/>
<feature type="transmembrane region" description="Helical" evidence="6">
    <location>
        <begin position="16"/>
        <end position="37"/>
    </location>
</feature>
<protein>
    <submittedName>
        <fullName evidence="8">Putative copper export protein</fullName>
    </submittedName>
</protein>
<dbReference type="InterPro" id="IPR032694">
    <property type="entry name" value="CopC/D"/>
</dbReference>
<dbReference type="OrthoDB" id="8374223at2"/>
<evidence type="ECO:0000313" key="9">
    <source>
        <dbReference type="Proteomes" id="UP000199569"/>
    </source>
</evidence>
<accession>A0A1G5KJU6</accession>
<feature type="transmembrane region" description="Helical" evidence="6">
    <location>
        <begin position="147"/>
        <end position="171"/>
    </location>
</feature>
<reference evidence="9" key="1">
    <citation type="submission" date="2016-10" db="EMBL/GenBank/DDBJ databases">
        <authorList>
            <person name="Varghese N."/>
            <person name="Submissions S."/>
        </authorList>
    </citation>
    <scope>NUCLEOTIDE SEQUENCE [LARGE SCALE GENOMIC DNA]</scope>
    <source>
        <strain evidence="9">CGMCC 1.7666</strain>
    </source>
</reference>
<proteinExistence type="predicted"/>
<feature type="transmembrane region" description="Helical" evidence="6">
    <location>
        <begin position="252"/>
        <end position="272"/>
    </location>
</feature>
<feature type="transmembrane region" description="Helical" evidence="6">
    <location>
        <begin position="399"/>
        <end position="417"/>
    </location>
</feature>
<keyword evidence="4 6" id="KW-1133">Transmembrane helix</keyword>
<dbReference type="GO" id="GO:0005886">
    <property type="term" value="C:plasma membrane"/>
    <property type="evidence" value="ECO:0007669"/>
    <property type="project" value="UniProtKB-SubCell"/>
</dbReference>
<evidence type="ECO:0000259" key="7">
    <source>
        <dbReference type="Pfam" id="PF05425"/>
    </source>
</evidence>
<dbReference type="GO" id="GO:0006825">
    <property type="term" value="P:copper ion transport"/>
    <property type="evidence" value="ECO:0007669"/>
    <property type="project" value="InterPro"/>
</dbReference>
<evidence type="ECO:0000256" key="2">
    <source>
        <dbReference type="ARBA" id="ARBA00022475"/>
    </source>
</evidence>
<dbReference type="Proteomes" id="UP000199569">
    <property type="component" value="Unassembled WGS sequence"/>
</dbReference>
<dbReference type="EMBL" id="FMVJ01000010">
    <property type="protein sequence ID" value="SCZ00867.1"/>
    <property type="molecule type" value="Genomic_DNA"/>
</dbReference>
<keyword evidence="2" id="KW-1003">Cell membrane</keyword>
<evidence type="ECO:0000256" key="3">
    <source>
        <dbReference type="ARBA" id="ARBA00022692"/>
    </source>
</evidence>
<feature type="transmembrane region" description="Helical" evidence="6">
    <location>
        <begin position="228"/>
        <end position="245"/>
    </location>
</feature>
<keyword evidence="9" id="KW-1185">Reference proteome</keyword>
<dbReference type="AlphaFoldDB" id="A0A1G5KJU6"/>
<evidence type="ECO:0000313" key="8">
    <source>
        <dbReference type="EMBL" id="SCZ00867.1"/>
    </source>
</evidence>
<feature type="transmembrane region" description="Helical" evidence="6">
    <location>
        <begin position="322"/>
        <end position="345"/>
    </location>
</feature>
<organism evidence="8 9">
    <name type="scientific">Microvirga guangxiensis</name>
    <dbReference type="NCBI Taxonomy" id="549386"/>
    <lineage>
        <taxon>Bacteria</taxon>
        <taxon>Pseudomonadati</taxon>
        <taxon>Pseudomonadota</taxon>
        <taxon>Alphaproteobacteria</taxon>
        <taxon>Hyphomicrobiales</taxon>
        <taxon>Methylobacteriaceae</taxon>
        <taxon>Microvirga</taxon>
    </lineage>
</organism>
<keyword evidence="3 6" id="KW-0812">Transmembrane</keyword>
<feature type="transmembrane region" description="Helical" evidence="6">
    <location>
        <begin position="357"/>
        <end position="378"/>
    </location>
</feature>
<dbReference type="Pfam" id="PF05425">
    <property type="entry name" value="CopD"/>
    <property type="match status" value="1"/>
</dbReference>
<sequence>MLHDLTIIPLLRRCGMAALAMAIIGGVFAFGMDTIALDGRAWGEPENRLLAETEQRPHRTIDSPQSQSQAPISVERLPVSGIAPIWAAVFDIPASLVCRHCAYNGELASRFGSAHLASCPRSGRPEALSDTIVTIFAETAQSPILTWLARVVLCIGLLVGVGGAFFSNWVAGRVRPGVWIVRGLIVGCLAVAIAAAGLKLLASCHAVLHGDSLTSAPGDDLVTDTIEIGLFAAPSLILGLLSLNLRGLLGKSLSLCAMVLAGITLTAQSHAVETRPPWLSRPTMFLHAVGIIFWIGSLLPLSIAFARWGAGSKLLLQRFTHAIPFAVFPLAGAGMLLAMVQLPSINALWVTPYGQVLSVKLALVAMVFALAVWNRFWLTDGAIGGERAAVSQLSRSTRIELILVVAILATTALWHLTPPPEDLSKDRLKRERASQQTQ</sequence>
<gene>
    <name evidence="8" type="ORF">SAMN02927923_03388</name>
</gene>
<name>A0A1G5KJU6_9HYPH</name>
<feature type="domain" description="Copper resistance protein D" evidence="7">
    <location>
        <begin position="315"/>
        <end position="414"/>
    </location>
</feature>
<dbReference type="PANTHER" id="PTHR34820">
    <property type="entry name" value="INNER MEMBRANE PROTEIN YEBZ"/>
    <property type="match status" value="1"/>
</dbReference>
<evidence type="ECO:0000256" key="6">
    <source>
        <dbReference type="SAM" id="Phobius"/>
    </source>
</evidence>